<accession>A0AAD5QJD0</accession>
<dbReference type="AlphaFoldDB" id="A0AAD5QJD0"/>
<sequence>MASWSRMMWQSVVNRAVRMLAAGPFGWHFFESKFGADVVSQECRSKKLLRDLTFQNKLPHVWSNIVEEEKESISC</sequence>
<protein>
    <submittedName>
        <fullName evidence="1">Uncharacterized protein</fullName>
    </submittedName>
</protein>
<proteinExistence type="predicted"/>
<keyword evidence="2" id="KW-1185">Reference proteome</keyword>
<dbReference type="EMBL" id="JAHQIW010001168">
    <property type="protein sequence ID" value="KAJ1351639.1"/>
    <property type="molecule type" value="Genomic_DNA"/>
</dbReference>
<name>A0AAD5QJD0_PARTN</name>
<evidence type="ECO:0000313" key="1">
    <source>
        <dbReference type="EMBL" id="KAJ1351639.1"/>
    </source>
</evidence>
<reference evidence="1" key="1">
    <citation type="submission" date="2021-06" db="EMBL/GenBank/DDBJ databases">
        <title>Parelaphostrongylus tenuis whole genome reference sequence.</title>
        <authorList>
            <person name="Garwood T.J."/>
            <person name="Larsen P.A."/>
            <person name="Fountain-Jones N.M."/>
            <person name="Garbe J.R."/>
            <person name="Macchietto M.G."/>
            <person name="Kania S.A."/>
            <person name="Gerhold R.W."/>
            <person name="Richards J.E."/>
            <person name="Wolf T.M."/>
        </authorList>
    </citation>
    <scope>NUCLEOTIDE SEQUENCE</scope>
    <source>
        <strain evidence="1">MNPRO001-30</strain>
        <tissue evidence="1">Meninges</tissue>
    </source>
</reference>
<evidence type="ECO:0000313" key="2">
    <source>
        <dbReference type="Proteomes" id="UP001196413"/>
    </source>
</evidence>
<gene>
    <name evidence="1" type="ORF">KIN20_007736</name>
</gene>
<organism evidence="1 2">
    <name type="scientific">Parelaphostrongylus tenuis</name>
    <name type="common">Meningeal worm</name>
    <dbReference type="NCBI Taxonomy" id="148309"/>
    <lineage>
        <taxon>Eukaryota</taxon>
        <taxon>Metazoa</taxon>
        <taxon>Ecdysozoa</taxon>
        <taxon>Nematoda</taxon>
        <taxon>Chromadorea</taxon>
        <taxon>Rhabditida</taxon>
        <taxon>Rhabditina</taxon>
        <taxon>Rhabditomorpha</taxon>
        <taxon>Strongyloidea</taxon>
        <taxon>Metastrongylidae</taxon>
        <taxon>Parelaphostrongylus</taxon>
    </lineage>
</organism>
<dbReference type="Proteomes" id="UP001196413">
    <property type="component" value="Unassembled WGS sequence"/>
</dbReference>
<comment type="caution">
    <text evidence="1">The sequence shown here is derived from an EMBL/GenBank/DDBJ whole genome shotgun (WGS) entry which is preliminary data.</text>
</comment>